<evidence type="ECO:0000256" key="2">
    <source>
        <dbReference type="ARBA" id="ARBA00022692"/>
    </source>
</evidence>
<feature type="region of interest" description="Disordered" evidence="9">
    <location>
        <begin position="567"/>
        <end position="596"/>
    </location>
</feature>
<evidence type="ECO:0000259" key="11">
    <source>
        <dbReference type="PROSITE" id="PS50268"/>
    </source>
</evidence>
<dbReference type="Gene3D" id="2.60.40.60">
    <property type="entry name" value="Cadherins"/>
    <property type="match status" value="3"/>
</dbReference>
<dbReference type="SMART" id="SM00112">
    <property type="entry name" value="CA"/>
    <property type="match status" value="3"/>
</dbReference>
<dbReference type="InterPro" id="IPR050174">
    <property type="entry name" value="Protocadherin/Cadherin-CA"/>
</dbReference>
<feature type="non-terminal residue" evidence="12">
    <location>
        <position position="1"/>
    </location>
</feature>
<feature type="domain" description="Cadherin" evidence="11">
    <location>
        <begin position="31"/>
        <end position="135"/>
    </location>
</feature>
<dbReference type="Proteomes" id="UP000288216">
    <property type="component" value="Unassembled WGS sequence"/>
</dbReference>
<evidence type="ECO:0000313" key="13">
    <source>
        <dbReference type="Proteomes" id="UP000288216"/>
    </source>
</evidence>
<evidence type="ECO:0000256" key="3">
    <source>
        <dbReference type="ARBA" id="ARBA00022737"/>
    </source>
</evidence>
<evidence type="ECO:0000256" key="7">
    <source>
        <dbReference type="ARBA" id="ARBA00023180"/>
    </source>
</evidence>
<comment type="caution">
    <text evidence="12">The sequence shown here is derived from an EMBL/GenBank/DDBJ whole genome shotgun (WGS) entry which is preliminary data.</text>
</comment>
<keyword evidence="7" id="KW-0325">Glycoprotein</keyword>
<reference evidence="12 13" key="1">
    <citation type="journal article" date="2018" name="Nat. Ecol. Evol.">
        <title>Shark genomes provide insights into elasmobranch evolution and the origin of vertebrates.</title>
        <authorList>
            <person name="Hara Y"/>
            <person name="Yamaguchi K"/>
            <person name="Onimaru K"/>
            <person name="Kadota M"/>
            <person name="Koyanagi M"/>
            <person name="Keeley SD"/>
            <person name="Tatsumi K"/>
            <person name="Tanaka K"/>
            <person name="Motone F"/>
            <person name="Kageyama Y"/>
            <person name="Nozu R"/>
            <person name="Adachi N"/>
            <person name="Nishimura O"/>
            <person name="Nakagawa R"/>
            <person name="Tanegashima C"/>
            <person name="Kiyatake I"/>
            <person name="Matsumoto R"/>
            <person name="Murakumo K"/>
            <person name="Nishida K"/>
            <person name="Terakita A"/>
            <person name="Kuratani S"/>
            <person name="Sato K"/>
            <person name="Hyodo S Kuraku.S."/>
        </authorList>
    </citation>
    <scope>NUCLEOTIDE SEQUENCE [LARGE SCALE GENOMIC DNA]</scope>
</reference>
<comment type="subcellular location">
    <subcellularLocation>
        <location evidence="1">Membrane</location>
        <topology evidence="1">Single-pass membrane protein</topology>
    </subcellularLocation>
</comment>
<evidence type="ECO:0000256" key="1">
    <source>
        <dbReference type="ARBA" id="ARBA00004167"/>
    </source>
</evidence>
<evidence type="ECO:0000256" key="10">
    <source>
        <dbReference type="SAM" id="Phobius"/>
    </source>
</evidence>
<dbReference type="EMBL" id="BFAA01010317">
    <property type="protein sequence ID" value="GCB77742.1"/>
    <property type="molecule type" value="Genomic_DNA"/>
</dbReference>
<feature type="domain" description="Cadherin" evidence="11">
    <location>
        <begin position="292"/>
        <end position="377"/>
    </location>
</feature>
<keyword evidence="2 10" id="KW-0812">Transmembrane</keyword>
<evidence type="ECO:0000256" key="8">
    <source>
        <dbReference type="PROSITE-ProRule" id="PRU00043"/>
    </source>
</evidence>
<protein>
    <recommendedName>
        <fullName evidence="11">Cadherin domain-containing protein</fullName>
    </recommendedName>
</protein>
<keyword evidence="4 8" id="KW-0106">Calcium</keyword>
<dbReference type="InterPro" id="IPR015919">
    <property type="entry name" value="Cadherin-like_sf"/>
</dbReference>
<accession>A0A401PX96</accession>
<dbReference type="OMA" id="ALFMSIC"/>
<dbReference type="GO" id="GO:0005509">
    <property type="term" value="F:calcium ion binding"/>
    <property type="evidence" value="ECO:0007669"/>
    <property type="project" value="UniProtKB-UniRule"/>
</dbReference>
<feature type="domain" description="Cadherin" evidence="11">
    <location>
        <begin position="136"/>
        <end position="245"/>
    </location>
</feature>
<keyword evidence="6 10" id="KW-0472">Membrane</keyword>
<dbReference type="SUPFAM" id="SSF49313">
    <property type="entry name" value="Cadherin-like"/>
    <property type="match status" value="3"/>
</dbReference>
<name>A0A401PX96_SCYTO</name>
<dbReference type="AlphaFoldDB" id="A0A401PX96"/>
<keyword evidence="13" id="KW-1185">Reference proteome</keyword>
<dbReference type="OrthoDB" id="6252479at2759"/>
<evidence type="ECO:0000256" key="5">
    <source>
        <dbReference type="ARBA" id="ARBA00022989"/>
    </source>
</evidence>
<evidence type="ECO:0000313" key="12">
    <source>
        <dbReference type="EMBL" id="GCB77742.1"/>
    </source>
</evidence>
<dbReference type="PROSITE" id="PS00232">
    <property type="entry name" value="CADHERIN_1"/>
    <property type="match status" value="2"/>
</dbReference>
<sequence>EILFASIFRFLTLHPEVPDNVGGAEATPWAAAGPDVVLVPEGVAVNATIARVEVPDSDPEAGIQIECKLEGEGYFQLVKIYQRNYLVMTNASLDREKRAEYSLTLVTLVEGTRAFKANVQFMVKVTDINDNAPVFGESSYRTSIVENYPPNTTVLKVTASDSDLGANGHVTYSILDLSMAGTPVSSLLGIHPNLGIVYTLVSFDYEQLRTVDFVVEARDSGHPPTRTTVPVRLDIQDLNDNYPVFTSPTSARITVPLGAALAAGSGECAPGQAGLPVASGSPLHRRQSIYAVTTVKAEDADSGAKGELLYELVGGNEWGLFDINGSTGEIRAAVCNLSELLVKDWTILVRVWDRGSPPLASSINFTLTFVPASEPTRASERLSTSVVTVISLGALCLALLPILIALRGRCKAEKRDARAYNCRQAETAYQLHPKRPLKQIQKTDITLLHPGGRSRPGPKAVVPPVPPDHPGTPEGPQQIQQECGEVEKPYPTLRRDRDSHHHQLLRELVRLSMAGFSDCTLELTSISPHVQQISQLLSLLHQGQFQAKPNFRGNKYLRNYRAAMQEADRTSLKDSGQGESEEGDSDSDTGTNTPIDHLLEEGLSDLLFRGGWTAPTAVHCEELGESGGGWYQMSRPFLLGFLRKLDAKLKRPNGSRHLSS</sequence>
<dbReference type="STRING" id="75743.A0A401PX96"/>
<dbReference type="PANTHER" id="PTHR24028:SF42">
    <property type="entry name" value="PROTOCADHERIN-12"/>
    <property type="match status" value="1"/>
</dbReference>
<dbReference type="InterPro" id="IPR020894">
    <property type="entry name" value="Cadherin_CS"/>
</dbReference>
<dbReference type="PANTHER" id="PTHR24028">
    <property type="entry name" value="CADHERIN-87A"/>
    <property type="match status" value="1"/>
</dbReference>
<feature type="compositionally biased region" description="Pro residues" evidence="9">
    <location>
        <begin position="461"/>
        <end position="470"/>
    </location>
</feature>
<dbReference type="PRINTS" id="PR00205">
    <property type="entry name" value="CADHERIN"/>
</dbReference>
<proteinExistence type="predicted"/>
<organism evidence="12 13">
    <name type="scientific">Scyliorhinus torazame</name>
    <name type="common">Cloudy catshark</name>
    <name type="synonym">Catulus torazame</name>
    <dbReference type="NCBI Taxonomy" id="75743"/>
    <lineage>
        <taxon>Eukaryota</taxon>
        <taxon>Metazoa</taxon>
        <taxon>Chordata</taxon>
        <taxon>Craniata</taxon>
        <taxon>Vertebrata</taxon>
        <taxon>Chondrichthyes</taxon>
        <taxon>Elasmobranchii</taxon>
        <taxon>Galeomorphii</taxon>
        <taxon>Galeoidea</taxon>
        <taxon>Carcharhiniformes</taxon>
        <taxon>Scyliorhinidae</taxon>
        <taxon>Scyliorhinus</taxon>
    </lineage>
</organism>
<dbReference type="GO" id="GO:0007156">
    <property type="term" value="P:homophilic cell adhesion via plasma membrane adhesion molecules"/>
    <property type="evidence" value="ECO:0007669"/>
    <property type="project" value="InterPro"/>
</dbReference>
<feature type="transmembrane region" description="Helical" evidence="10">
    <location>
        <begin position="386"/>
        <end position="406"/>
    </location>
</feature>
<evidence type="ECO:0000256" key="4">
    <source>
        <dbReference type="ARBA" id="ARBA00022837"/>
    </source>
</evidence>
<keyword evidence="5 10" id="KW-1133">Transmembrane helix</keyword>
<dbReference type="PROSITE" id="PS50268">
    <property type="entry name" value="CADHERIN_2"/>
    <property type="match status" value="3"/>
</dbReference>
<dbReference type="GO" id="GO:0005886">
    <property type="term" value="C:plasma membrane"/>
    <property type="evidence" value="ECO:0007669"/>
    <property type="project" value="InterPro"/>
</dbReference>
<dbReference type="FunFam" id="2.60.40.60:FF:000001">
    <property type="entry name" value="Protocadherin alpha 2"/>
    <property type="match status" value="1"/>
</dbReference>
<dbReference type="CDD" id="cd11304">
    <property type="entry name" value="Cadherin_repeat"/>
    <property type="match status" value="3"/>
</dbReference>
<feature type="region of interest" description="Disordered" evidence="9">
    <location>
        <begin position="448"/>
        <end position="478"/>
    </location>
</feature>
<evidence type="ECO:0000256" key="6">
    <source>
        <dbReference type="ARBA" id="ARBA00023136"/>
    </source>
</evidence>
<dbReference type="Pfam" id="PF00028">
    <property type="entry name" value="Cadherin"/>
    <property type="match status" value="2"/>
</dbReference>
<evidence type="ECO:0000256" key="9">
    <source>
        <dbReference type="SAM" id="MobiDB-lite"/>
    </source>
</evidence>
<dbReference type="InterPro" id="IPR002126">
    <property type="entry name" value="Cadherin-like_dom"/>
</dbReference>
<keyword evidence="3" id="KW-0677">Repeat</keyword>
<gene>
    <name evidence="12" type="ORF">scyTo_0016736</name>
</gene>